<evidence type="ECO:0000313" key="2">
    <source>
        <dbReference type="Proteomes" id="UP000789707"/>
    </source>
</evidence>
<dbReference type="EMBL" id="CAKKNS010000007">
    <property type="protein sequence ID" value="CAH0417174.1"/>
    <property type="molecule type" value="Genomic_DNA"/>
</dbReference>
<organism evidence="1 2">
    <name type="scientific">Periweissella fabaria</name>
    <dbReference type="NCBI Taxonomy" id="546157"/>
    <lineage>
        <taxon>Bacteria</taxon>
        <taxon>Bacillati</taxon>
        <taxon>Bacillota</taxon>
        <taxon>Bacilli</taxon>
        <taxon>Lactobacillales</taxon>
        <taxon>Lactobacillaceae</taxon>
        <taxon>Periweissella</taxon>
    </lineage>
</organism>
<accession>A0ABM8Z6Z8</accession>
<dbReference type="Proteomes" id="UP000789707">
    <property type="component" value="Unassembled WGS sequence"/>
</dbReference>
<evidence type="ECO:0000313" key="1">
    <source>
        <dbReference type="EMBL" id="CAH0417174.1"/>
    </source>
</evidence>
<keyword evidence="2" id="KW-1185">Reference proteome</keyword>
<gene>
    <name evidence="1" type="ORF">WFA24289_01503</name>
</gene>
<dbReference type="RefSeq" id="WP_230097206.1">
    <property type="nucleotide sequence ID" value="NZ_CAKKNS010000007.1"/>
</dbReference>
<protein>
    <submittedName>
        <fullName evidence="1">Uncharacterized protein</fullName>
    </submittedName>
</protein>
<proteinExistence type="predicted"/>
<reference evidence="1 2" key="1">
    <citation type="submission" date="2021-11" db="EMBL/GenBank/DDBJ databases">
        <authorList>
            <person name="Depoorter E."/>
        </authorList>
    </citation>
    <scope>NUCLEOTIDE SEQUENCE [LARGE SCALE GENOMIC DNA]</scope>
    <source>
        <strain evidence="1 2">LMG 24289</strain>
    </source>
</reference>
<comment type="caution">
    <text evidence="1">The sequence shown here is derived from an EMBL/GenBank/DDBJ whole genome shotgun (WGS) entry which is preliminary data.</text>
</comment>
<sequence>MNTNQTIQTLATEGMLKAENLKNAIKYIYNLSNEDMTISQEKQALGVYDASRLLAPMILEHAVDLYELLQQANKIVDELDNEPLMTSIATK</sequence>
<name>A0ABM8Z6Z8_9LACO</name>